<name>A0A1V4SQY6_RUMHU</name>
<dbReference type="Gene3D" id="2.60.40.10">
    <property type="entry name" value="Immunoglobulins"/>
    <property type="match status" value="4"/>
</dbReference>
<feature type="domain" description="CARDB" evidence="2">
    <location>
        <begin position="401"/>
        <end position="485"/>
    </location>
</feature>
<dbReference type="PANTHER" id="PTHR35902">
    <property type="entry name" value="S-LAYER DOMAIN-LIKE PROTEIN-RELATED"/>
    <property type="match status" value="1"/>
</dbReference>
<dbReference type="EMBL" id="MZGX01000001">
    <property type="protein sequence ID" value="OPX46264.1"/>
    <property type="molecule type" value="Genomic_DNA"/>
</dbReference>
<reference evidence="3 4" key="1">
    <citation type="submission" date="2017-03" db="EMBL/GenBank/DDBJ databases">
        <title>Genome sequence of Clostridium hungatei DSM 14427.</title>
        <authorList>
            <person name="Poehlein A."/>
            <person name="Daniel R."/>
        </authorList>
    </citation>
    <scope>NUCLEOTIDE SEQUENCE [LARGE SCALE GENOMIC DNA]</scope>
    <source>
        <strain evidence="3 4">DSM 14427</strain>
    </source>
</reference>
<evidence type="ECO:0000313" key="3">
    <source>
        <dbReference type="EMBL" id="OPX46264.1"/>
    </source>
</evidence>
<dbReference type="InterPro" id="IPR013783">
    <property type="entry name" value="Ig-like_fold"/>
</dbReference>
<evidence type="ECO:0000259" key="2">
    <source>
        <dbReference type="Pfam" id="PF07705"/>
    </source>
</evidence>
<dbReference type="InterPro" id="IPR011635">
    <property type="entry name" value="CARDB"/>
</dbReference>
<dbReference type="STRING" id="48256.CLHUN_00800"/>
<sequence>MSKIKKFTSLVLICLIVISELFLGNIPVKAAQDVDLVSYFCPSSQIAPNSEFQMNLIVQNNSGSEITNVKIIIDGSSAFTLKSSSSSMEIPSIDNGQQQGPGLRTFSYNGGSNRLQVTIQYTLGGNLFQVEDSLNISQAVPKDDTQETPVDTTKYAPKIVIASNTAIPSGQVGSQITYTLPLKNTSLYGARNIVVSPVLDDGGPVVMSSMNITQTIDSLAPNEQKDVSFTFQISTNASVKTYPIKFNIQYYNTTNNYFSSSETAYLKTTEGTKLPKLALKSVATNPSPALAGENFKLNINLENLGSVAAKNVQVTLLGLTNNGASITGSTNKQTRATIYGGSTSLFTYDLSASPKIETGANTLKVRLDYTDYTGSAFSEEIEFFYNVQSAGTQSVIELKNVSYPASALMPGNNALISCDVANTGSADAYNVKVSLNNEKEIIPRTLNAIILPVLKKGETKNVQFQLFVSDEAVTKNYPVAVNVEYDLTSSGNGTKQSAMQYVGLYVENKTGKSVPRLIIDKYSVSPEIINAGQQFTLDLSILNTSKASTINNVKVSLASDDGTFSTVSSNSFYIDSIGPKASVSKKITFTSKADAPPKQYTISVNYEYEDEKGNPYTNKDVVGIPIQQSPRLVVGDVSIPPEAFIGNPIPVNVSFFNMGKTTLYNLMVKLEGNFRVEGTSYFVGNFESGKSDSFDGTLVPEAAGPANGFIVFTYEDSEGKSQEFKKEISFNAAEMPIQQPMPGQGEMPPVEQGSKIPAWAFIVSGVVMLAVIVAAILLIRRKIRRRKEFMLDEEL</sequence>
<gene>
    <name evidence="3" type="ORF">CLHUN_00800</name>
</gene>
<accession>A0A1V4SQY6</accession>
<dbReference type="AlphaFoldDB" id="A0A1V4SQY6"/>
<dbReference type="Pfam" id="PF07705">
    <property type="entry name" value="CARDB"/>
    <property type="match status" value="1"/>
</dbReference>
<evidence type="ECO:0000313" key="4">
    <source>
        <dbReference type="Proteomes" id="UP000191554"/>
    </source>
</evidence>
<feature type="transmembrane region" description="Helical" evidence="1">
    <location>
        <begin position="758"/>
        <end position="779"/>
    </location>
</feature>
<keyword evidence="4" id="KW-1185">Reference proteome</keyword>
<comment type="caution">
    <text evidence="3">The sequence shown here is derived from an EMBL/GenBank/DDBJ whole genome shotgun (WGS) entry which is preliminary data.</text>
</comment>
<protein>
    <recommendedName>
        <fullName evidence="2">CARDB domain-containing protein</fullName>
    </recommendedName>
</protein>
<dbReference type="RefSeq" id="WP_080062587.1">
    <property type="nucleotide sequence ID" value="NZ_MZGX01000001.1"/>
</dbReference>
<keyword evidence="1" id="KW-0472">Membrane</keyword>
<proteinExistence type="predicted"/>
<dbReference type="OrthoDB" id="1704454at2"/>
<organism evidence="3 4">
    <name type="scientific">Ruminiclostridium hungatei</name>
    <name type="common">Clostridium hungatei</name>
    <dbReference type="NCBI Taxonomy" id="48256"/>
    <lineage>
        <taxon>Bacteria</taxon>
        <taxon>Bacillati</taxon>
        <taxon>Bacillota</taxon>
        <taxon>Clostridia</taxon>
        <taxon>Eubacteriales</taxon>
        <taxon>Oscillospiraceae</taxon>
        <taxon>Ruminiclostridium</taxon>
    </lineage>
</organism>
<keyword evidence="1" id="KW-0812">Transmembrane</keyword>
<dbReference type="Proteomes" id="UP000191554">
    <property type="component" value="Unassembled WGS sequence"/>
</dbReference>
<evidence type="ECO:0000256" key="1">
    <source>
        <dbReference type="SAM" id="Phobius"/>
    </source>
</evidence>
<keyword evidence="1" id="KW-1133">Transmembrane helix</keyword>
<dbReference type="PANTHER" id="PTHR35902:SF6">
    <property type="entry name" value="CONSERVED WITHIN P. AEROPHILUM"/>
    <property type="match status" value="1"/>
</dbReference>